<dbReference type="CDD" id="cd00167">
    <property type="entry name" value="SANT"/>
    <property type="match status" value="1"/>
</dbReference>
<keyword evidence="5" id="KW-0234">DNA repair</keyword>
<dbReference type="STRING" id="2512241.A0A553I3P0"/>
<feature type="compositionally biased region" description="Polar residues" evidence="9">
    <location>
        <begin position="309"/>
        <end position="319"/>
    </location>
</feature>
<dbReference type="EMBL" id="VFLP01000019">
    <property type="protein sequence ID" value="TRX94813.1"/>
    <property type="molecule type" value="Genomic_DNA"/>
</dbReference>
<evidence type="ECO:0000313" key="13">
    <source>
        <dbReference type="Proteomes" id="UP000319160"/>
    </source>
</evidence>
<dbReference type="InterPro" id="IPR001005">
    <property type="entry name" value="SANT/Myb"/>
</dbReference>
<feature type="domain" description="Myb-like" evidence="10">
    <location>
        <begin position="948"/>
        <end position="1008"/>
    </location>
</feature>
<feature type="compositionally biased region" description="Low complexity" evidence="9">
    <location>
        <begin position="1310"/>
        <end position="1367"/>
    </location>
</feature>
<dbReference type="PANTHER" id="PTHR46459">
    <property type="entry name" value="E1A-BINDING PROTEIN P400-RELATED"/>
    <property type="match status" value="1"/>
</dbReference>
<keyword evidence="13" id="KW-1185">Reference proteome</keyword>
<dbReference type="GO" id="GO:0005634">
    <property type="term" value="C:nucleus"/>
    <property type="evidence" value="ECO:0007669"/>
    <property type="project" value="UniProtKB-SubCell"/>
</dbReference>
<reference evidence="13" key="1">
    <citation type="submission" date="2019-06" db="EMBL/GenBank/DDBJ databases">
        <title>Draft genome sequence of the griseofulvin-producing fungus Xylaria cubensis strain G536.</title>
        <authorList>
            <person name="Mead M.E."/>
            <person name="Raja H.A."/>
            <person name="Steenwyk J.L."/>
            <person name="Knowles S.L."/>
            <person name="Oberlies N.H."/>
            <person name="Rokas A."/>
        </authorList>
    </citation>
    <scope>NUCLEOTIDE SEQUENCE [LARGE SCALE GENOMIC DNA]</scope>
    <source>
        <strain evidence="13">G536</strain>
    </source>
</reference>
<feature type="compositionally biased region" description="Low complexity" evidence="9">
    <location>
        <begin position="1515"/>
        <end position="1544"/>
    </location>
</feature>
<feature type="compositionally biased region" description="Polar residues" evidence="9">
    <location>
        <begin position="497"/>
        <end position="506"/>
    </location>
</feature>
<feature type="region of interest" description="Disordered" evidence="9">
    <location>
        <begin position="1309"/>
        <end position="1375"/>
    </location>
</feature>
<feature type="compositionally biased region" description="Polar residues" evidence="9">
    <location>
        <begin position="441"/>
        <end position="457"/>
    </location>
</feature>
<feature type="compositionally biased region" description="Polar residues" evidence="9">
    <location>
        <begin position="386"/>
        <end position="397"/>
    </location>
</feature>
<evidence type="ECO:0000256" key="7">
    <source>
        <dbReference type="ARBA" id="ARBA00025178"/>
    </source>
</evidence>
<feature type="compositionally biased region" description="Polar residues" evidence="9">
    <location>
        <begin position="195"/>
        <end position="208"/>
    </location>
</feature>
<feature type="compositionally biased region" description="Polar residues" evidence="9">
    <location>
        <begin position="550"/>
        <end position="568"/>
    </location>
</feature>
<feature type="region of interest" description="Disordered" evidence="9">
    <location>
        <begin position="118"/>
        <end position="176"/>
    </location>
</feature>
<feature type="region of interest" description="Disordered" evidence="9">
    <location>
        <begin position="1103"/>
        <end position="1139"/>
    </location>
</feature>
<feature type="region of interest" description="Disordered" evidence="9">
    <location>
        <begin position="386"/>
        <end position="513"/>
    </location>
</feature>
<feature type="region of interest" description="Disordered" evidence="9">
    <location>
        <begin position="309"/>
        <end position="369"/>
    </location>
</feature>
<evidence type="ECO:0000259" key="10">
    <source>
        <dbReference type="PROSITE" id="PS50090"/>
    </source>
</evidence>
<feature type="region of interest" description="Disordered" evidence="9">
    <location>
        <begin position="195"/>
        <end position="274"/>
    </location>
</feature>
<dbReference type="OrthoDB" id="5364245at2759"/>
<dbReference type="InterPro" id="IPR009057">
    <property type="entry name" value="Homeodomain-like_sf"/>
</dbReference>
<gene>
    <name evidence="12" type="ORF">FHL15_004274</name>
</gene>
<feature type="compositionally biased region" description="Basic and acidic residues" evidence="9">
    <location>
        <begin position="472"/>
        <end position="491"/>
    </location>
</feature>
<evidence type="ECO:0000256" key="3">
    <source>
        <dbReference type="ARBA" id="ARBA00022763"/>
    </source>
</evidence>
<organism evidence="12 13">
    <name type="scientific">Xylaria flabelliformis</name>
    <dbReference type="NCBI Taxonomy" id="2512241"/>
    <lineage>
        <taxon>Eukaryota</taxon>
        <taxon>Fungi</taxon>
        <taxon>Dikarya</taxon>
        <taxon>Ascomycota</taxon>
        <taxon>Pezizomycotina</taxon>
        <taxon>Sordariomycetes</taxon>
        <taxon>Xylariomycetidae</taxon>
        <taxon>Xylariales</taxon>
        <taxon>Xylariaceae</taxon>
        <taxon>Xylaria</taxon>
    </lineage>
</organism>
<keyword evidence="6" id="KW-0539">Nucleus</keyword>
<comment type="function">
    <text evidence="7">Component of the NuA4 histone acetyltransferase complex which is involved in transcriptional activation of selected genes principally by acetylation of nucleosomal histone H4 and H2A. The NuA4 complex is also involved in DNA repair.</text>
</comment>
<comment type="caution">
    <text evidence="12">The sequence shown here is derived from an EMBL/GenBank/DDBJ whole genome shotgun (WGS) entry which is preliminary data.</text>
</comment>
<feature type="compositionally biased region" description="Polar residues" evidence="9">
    <location>
        <begin position="326"/>
        <end position="352"/>
    </location>
</feature>
<dbReference type="Pfam" id="PF07529">
    <property type="entry name" value="HSA"/>
    <property type="match status" value="1"/>
</dbReference>
<feature type="compositionally biased region" description="Polar residues" evidence="9">
    <location>
        <begin position="260"/>
        <end position="270"/>
    </location>
</feature>
<dbReference type="Pfam" id="PF13921">
    <property type="entry name" value="Myb_DNA-bind_6"/>
    <property type="match status" value="1"/>
</dbReference>
<feature type="compositionally biased region" description="Basic and acidic residues" evidence="9">
    <location>
        <begin position="354"/>
        <end position="364"/>
    </location>
</feature>
<keyword evidence="4" id="KW-0156">Chromatin regulator</keyword>
<dbReference type="GO" id="GO:0003682">
    <property type="term" value="F:chromatin binding"/>
    <property type="evidence" value="ECO:0007669"/>
    <property type="project" value="TreeGrafter"/>
</dbReference>
<dbReference type="Gene3D" id="1.10.10.60">
    <property type="entry name" value="Homeodomain-like"/>
    <property type="match status" value="1"/>
</dbReference>
<feature type="compositionally biased region" description="Basic and acidic residues" evidence="9">
    <location>
        <begin position="423"/>
        <end position="435"/>
    </location>
</feature>
<feature type="region of interest" description="Disordered" evidence="9">
    <location>
        <begin position="1045"/>
        <end position="1087"/>
    </location>
</feature>
<feature type="region of interest" description="Disordered" evidence="9">
    <location>
        <begin position="1515"/>
        <end position="1561"/>
    </location>
</feature>
<dbReference type="PROSITE" id="PS50090">
    <property type="entry name" value="MYB_LIKE"/>
    <property type="match status" value="1"/>
</dbReference>
<dbReference type="GO" id="GO:0006325">
    <property type="term" value="P:chromatin organization"/>
    <property type="evidence" value="ECO:0007669"/>
    <property type="project" value="UniProtKB-KW"/>
</dbReference>
<proteinExistence type="inferred from homology"/>
<dbReference type="PANTHER" id="PTHR46459:SF1">
    <property type="entry name" value="E1A-BINDING PROTEIN P400"/>
    <property type="match status" value="1"/>
</dbReference>
<dbReference type="SMART" id="SM00573">
    <property type="entry name" value="HSA"/>
    <property type="match status" value="1"/>
</dbReference>
<evidence type="ECO:0000313" key="12">
    <source>
        <dbReference type="EMBL" id="TRX94813.1"/>
    </source>
</evidence>
<feature type="compositionally biased region" description="Polar residues" evidence="9">
    <location>
        <begin position="1549"/>
        <end position="1561"/>
    </location>
</feature>
<keyword evidence="3" id="KW-0227">DNA damage</keyword>
<evidence type="ECO:0000256" key="1">
    <source>
        <dbReference type="ARBA" id="ARBA00004123"/>
    </source>
</evidence>
<feature type="domain" description="HSA" evidence="11">
    <location>
        <begin position="684"/>
        <end position="759"/>
    </location>
</feature>
<sequence length="1561" mass="171306">MTEVAPADRTKLLQSKRAECSAIARSRKRKLCILYEVTLSPDALPKRSFKNLDAYECTTAERQFLDGCDILQGRTLNELNIPSRRRVPPHYAQHLHLQGATAVPNENVIPSVKESITELPNAEAQKSSLPQKPSQPRPVLQADVSRPVKLAHSPSSIKSPHNVLPPGPGALPISGDVGAVGGGAQIDEGADKVLSSRQDANLEPSKQLSPKAASVPPTGSISSLQRATTSVQLSNSKALQPAPIPQPNEKEAREQPPPSNSAIQVDSSAPQRAVPSSLIPAQLAEPNADRSASTPSISIPIKQTLASPTVLNVPPNTSAGLGRGSSHASSIESTLDSQTQNENSPVNQSSYSDHPARLEDRSDRPTIPQSIGEQVEAQLVRDSISASKASNANQPTKTAGVEISPQPLLPPLPSPHATISESSPEHPKPAQREPSSEAPRGSSTANDMPSSIQQPQQNRDEGGIPGPTMTSEVRDGREKSTEESPVEKPTIRPDAQQPYTTASTSIPVPFSDHNRQVQVADSVTEVALQKPVAEILGERPQSMADLLSPGDSQATRSVPITPTSQSSKAHSRSLTDKMKTRKGKMPTVVFGKQAPQAPNSSQSVVQSRSKPDQLPSDDYYTTLFVNGFAAGPSWMKPLDQLLHQAHKTVSTPDSYTHILDNQACRILRRVYQLQHTDKWSLRQPKRCPEPTRQVCHWDIMLQEMKWMRTDFREERKWKMAAASNMAYACAEWVAASEEERKILQVNAVIPPPPTEDIMMVDAPISQGAENHPTPDLIPSGGTDSPLEPEDELDDGFSNTIAPSAIFALQDDDIVFSLQPSAATDRLLEELPIYGSPLKVPKYDLTAPEFDPDASWKRPALPLSRFVEGRMELTSNETPRKKSRYQYQQEDGEDGEMIFGHNGIKPPRLPPQNPNVALFRPENKSIKDRLHAGHQFRPPSDNMPLQVFYESRGSSQWTQGEDDELKSLVREYSYNWGLITSILSSKSMFVSGTDRRTPWECFERWVMLEGLPNDMQKTQYFKLWQGRIEQAQQHIRQQNLAVAQQQQAQQAQQQSQQTQQPSQTTPNGPGTPLPRRRHSLPMKVERRRNQKHLTMIDGMRKLAKKREAAAQKQQQAAQLAAARKPADVTQHKAPTKTPREYSVMRWERDQAMAERLAERMAQQQRHEAQRRVRAGTNAAPNKANIQSQAAMQRAQQNQHAMAAAAQNAGQVPQGTPQMAAAHPHAGIARGNSQNHATVNSQPRPRIPMPMVSTPTGAEHQNHLTGSLVPPVQMNGSSQIQMPVVNGQAQMTMPGTAHNMHMLLQARRISEQQRQSVQLRQQQQHHQQQQHQQQQPQLQQQSHPQQAQPHQQQQQLAQQQSQQPHVNQQTNTTLQNSPPAMRAAAINGLNQKNYLNNAQVQAMMASFNAANGSGLSTPPAAGFNVTSGQAGSPRPNVIIPPQHQTYLAQLQAIENQIRSNHPETPQDRVREMAKTYLQNRHNTLTQSAMNAAAGSPGQAAAANGPHQYAQLLRAQQQQQAAAAAAAAQAQAQVQAQQAQGPQQSAQHQRHSSGSATPTPSNTK</sequence>
<dbReference type="Proteomes" id="UP000319160">
    <property type="component" value="Unassembled WGS sequence"/>
</dbReference>
<dbReference type="SUPFAM" id="SSF46689">
    <property type="entry name" value="Homeodomain-like"/>
    <property type="match status" value="1"/>
</dbReference>
<dbReference type="SMART" id="SM00717">
    <property type="entry name" value="SANT"/>
    <property type="match status" value="1"/>
</dbReference>
<dbReference type="PROSITE" id="PS51204">
    <property type="entry name" value="HSA"/>
    <property type="match status" value="1"/>
</dbReference>
<comment type="similarity">
    <text evidence="2">Belongs to the EAF1 family.</text>
</comment>
<feature type="compositionally biased region" description="Low complexity" evidence="9">
    <location>
        <begin position="1045"/>
        <end position="1065"/>
    </location>
</feature>
<evidence type="ECO:0000256" key="9">
    <source>
        <dbReference type="SAM" id="MobiDB-lite"/>
    </source>
</evidence>
<name>A0A553I3P0_9PEZI</name>
<protein>
    <recommendedName>
        <fullName evidence="8">Vacuolar import and degradation protein 21</fullName>
    </recommendedName>
</protein>
<accession>A0A553I3P0</accession>
<evidence type="ECO:0000256" key="6">
    <source>
        <dbReference type="ARBA" id="ARBA00023242"/>
    </source>
</evidence>
<feature type="compositionally biased region" description="Low complexity" evidence="9">
    <location>
        <begin position="1109"/>
        <end position="1122"/>
    </location>
</feature>
<feature type="region of interest" description="Disordered" evidence="9">
    <location>
        <begin position="765"/>
        <end position="788"/>
    </location>
</feature>
<feature type="region of interest" description="Disordered" evidence="9">
    <location>
        <begin position="539"/>
        <end position="612"/>
    </location>
</feature>
<feature type="compositionally biased region" description="Polar residues" evidence="9">
    <location>
        <begin position="124"/>
        <end position="134"/>
    </location>
</feature>
<evidence type="ECO:0000256" key="2">
    <source>
        <dbReference type="ARBA" id="ARBA00008913"/>
    </source>
</evidence>
<dbReference type="GO" id="GO:0006281">
    <property type="term" value="P:DNA repair"/>
    <property type="evidence" value="ECO:0007669"/>
    <property type="project" value="UniProtKB-KW"/>
</dbReference>
<feature type="compositionally biased region" description="Basic residues" evidence="9">
    <location>
        <begin position="1073"/>
        <end position="1087"/>
    </location>
</feature>
<evidence type="ECO:0000256" key="4">
    <source>
        <dbReference type="ARBA" id="ARBA00022853"/>
    </source>
</evidence>
<evidence type="ECO:0000256" key="8">
    <source>
        <dbReference type="ARBA" id="ARBA00029670"/>
    </source>
</evidence>
<evidence type="ECO:0000256" key="5">
    <source>
        <dbReference type="ARBA" id="ARBA00023204"/>
    </source>
</evidence>
<feature type="compositionally biased region" description="Polar residues" evidence="9">
    <location>
        <begin position="596"/>
        <end position="608"/>
    </location>
</feature>
<comment type="subcellular location">
    <subcellularLocation>
        <location evidence="1">Nucleus</location>
    </subcellularLocation>
</comment>
<evidence type="ECO:0000259" key="11">
    <source>
        <dbReference type="PROSITE" id="PS51204"/>
    </source>
</evidence>
<dbReference type="GO" id="GO:0035267">
    <property type="term" value="C:NuA4 histone acetyltransferase complex"/>
    <property type="evidence" value="ECO:0007669"/>
    <property type="project" value="TreeGrafter"/>
</dbReference>
<feature type="compositionally biased region" description="Polar residues" evidence="9">
    <location>
        <begin position="217"/>
        <end position="238"/>
    </location>
</feature>
<dbReference type="InterPro" id="IPR014012">
    <property type="entry name" value="HSA_dom"/>
</dbReference>